<keyword evidence="2" id="KW-1185">Reference proteome</keyword>
<name>A0A0C3D6A2_9AGAM</name>
<dbReference type="HOGENOM" id="CLU_009123_11_1_1"/>
<dbReference type="OrthoDB" id="2686642at2759"/>
<evidence type="ECO:0008006" key="3">
    <source>
        <dbReference type="Google" id="ProtNLM"/>
    </source>
</evidence>
<evidence type="ECO:0000313" key="1">
    <source>
        <dbReference type="EMBL" id="KIM51944.1"/>
    </source>
</evidence>
<accession>A0A0C3D6A2</accession>
<dbReference type="AlphaFoldDB" id="A0A0C3D6A2"/>
<feature type="non-terminal residue" evidence="1">
    <location>
        <position position="1"/>
    </location>
</feature>
<dbReference type="InParanoid" id="A0A0C3D6A2"/>
<reference evidence="2" key="2">
    <citation type="submission" date="2015-01" db="EMBL/GenBank/DDBJ databases">
        <title>Evolutionary Origins and Diversification of the Mycorrhizal Mutualists.</title>
        <authorList>
            <consortium name="DOE Joint Genome Institute"/>
            <consortium name="Mycorrhizal Genomics Consortium"/>
            <person name="Kohler A."/>
            <person name="Kuo A."/>
            <person name="Nagy L.G."/>
            <person name="Floudas D."/>
            <person name="Copeland A."/>
            <person name="Barry K.W."/>
            <person name="Cichocki N."/>
            <person name="Veneault-Fourrey C."/>
            <person name="LaButti K."/>
            <person name="Lindquist E.A."/>
            <person name="Lipzen A."/>
            <person name="Lundell T."/>
            <person name="Morin E."/>
            <person name="Murat C."/>
            <person name="Riley R."/>
            <person name="Ohm R."/>
            <person name="Sun H."/>
            <person name="Tunlid A."/>
            <person name="Henrissat B."/>
            <person name="Grigoriev I.V."/>
            <person name="Hibbett D.S."/>
            <person name="Martin F."/>
        </authorList>
    </citation>
    <scope>NUCLEOTIDE SEQUENCE [LARGE SCALE GENOMIC DNA]</scope>
    <source>
        <strain evidence="2">Foug A</strain>
    </source>
</reference>
<evidence type="ECO:0000313" key="2">
    <source>
        <dbReference type="Proteomes" id="UP000053989"/>
    </source>
</evidence>
<protein>
    <recommendedName>
        <fullName evidence="3">HAT C-terminal dimerisation domain-containing protein</fullName>
    </recommendedName>
</protein>
<dbReference type="Proteomes" id="UP000053989">
    <property type="component" value="Unassembled WGS sequence"/>
</dbReference>
<organism evidence="1 2">
    <name type="scientific">Scleroderma citrinum Foug A</name>
    <dbReference type="NCBI Taxonomy" id="1036808"/>
    <lineage>
        <taxon>Eukaryota</taxon>
        <taxon>Fungi</taxon>
        <taxon>Dikarya</taxon>
        <taxon>Basidiomycota</taxon>
        <taxon>Agaricomycotina</taxon>
        <taxon>Agaricomycetes</taxon>
        <taxon>Agaricomycetidae</taxon>
        <taxon>Boletales</taxon>
        <taxon>Sclerodermatineae</taxon>
        <taxon>Sclerodermataceae</taxon>
        <taxon>Scleroderma</taxon>
    </lineage>
</organism>
<reference evidence="1 2" key="1">
    <citation type="submission" date="2014-04" db="EMBL/GenBank/DDBJ databases">
        <authorList>
            <consortium name="DOE Joint Genome Institute"/>
            <person name="Kuo A."/>
            <person name="Kohler A."/>
            <person name="Nagy L.G."/>
            <person name="Floudas D."/>
            <person name="Copeland A."/>
            <person name="Barry K.W."/>
            <person name="Cichocki N."/>
            <person name="Veneault-Fourrey C."/>
            <person name="LaButti K."/>
            <person name="Lindquist E.A."/>
            <person name="Lipzen A."/>
            <person name="Lundell T."/>
            <person name="Morin E."/>
            <person name="Murat C."/>
            <person name="Sun H."/>
            <person name="Tunlid A."/>
            <person name="Henrissat B."/>
            <person name="Grigoriev I.V."/>
            <person name="Hibbett D.S."/>
            <person name="Martin F."/>
            <person name="Nordberg H.P."/>
            <person name="Cantor M.N."/>
            <person name="Hua S.X."/>
        </authorList>
    </citation>
    <scope>NUCLEOTIDE SEQUENCE [LARGE SCALE GENOMIC DNA]</scope>
    <source>
        <strain evidence="1 2">Foug A</strain>
    </source>
</reference>
<sequence length="71" mass="7702">TSIDVEHLFSCGQLLLSHVRSRLSVESTQALLCLGAWSHLGLVKNEDVLKVGTLPEVDNEDETEGGIVNLD</sequence>
<dbReference type="EMBL" id="KN822232">
    <property type="protein sequence ID" value="KIM51944.1"/>
    <property type="molecule type" value="Genomic_DNA"/>
</dbReference>
<gene>
    <name evidence="1" type="ORF">SCLCIDRAFT_142225</name>
</gene>
<proteinExistence type="predicted"/>